<comment type="caution">
    <text evidence="1">The sequence shown here is derived from an EMBL/GenBank/DDBJ whole genome shotgun (WGS) entry which is preliminary data.</text>
</comment>
<reference evidence="1" key="1">
    <citation type="submission" date="2022-11" db="EMBL/GenBank/DDBJ databases">
        <title>Genome Resource of Sclerotinia nivalis Strain SnTB1, a Plant Pathogen Isolated from American Ginseng.</title>
        <authorList>
            <person name="Fan S."/>
        </authorList>
    </citation>
    <scope>NUCLEOTIDE SEQUENCE</scope>
    <source>
        <strain evidence="1">SnTB1</strain>
    </source>
</reference>
<dbReference type="AlphaFoldDB" id="A0A9X0DQ19"/>
<proteinExistence type="predicted"/>
<gene>
    <name evidence="1" type="ORF">OCU04_002032</name>
</gene>
<name>A0A9X0DQ19_9HELO</name>
<accession>A0A9X0DQ19</accession>
<dbReference type="EMBL" id="JAPEIS010000001">
    <property type="protein sequence ID" value="KAJ8071716.1"/>
    <property type="molecule type" value="Genomic_DNA"/>
</dbReference>
<sequence length="55" mass="6191">MVEIVITGPSPERLERARALQSKLLGLIVAAREDYFRVGSPRETSLRFEVSEFGI</sequence>
<dbReference type="Proteomes" id="UP001152300">
    <property type="component" value="Unassembled WGS sequence"/>
</dbReference>
<protein>
    <submittedName>
        <fullName evidence="1">Uncharacterized protein</fullName>
    </submittedName>
</protein>
<organism evidence="1 2">
    <name type="scientific">Sclerotinia nivalis</name>
    <dbReference type="NCBI Taxonomy" id="352851"/>
    <lineage>
        <taxon>Eukaryota</taxon>
        <taxon>Fungi</taxon>
        <taxon>Dikarya</taxon>
        <taxon>Ascomycota</taxon>
        <taxon>Pezizomycotina</taxon>
        <taxon>Leotiomycetes</taxon>
        <taxon>Helotiales</taxon>
        <taxon>Sclerotiniaceae</taxon>
        <taxon>Sclerotinia</taxon>
    </lineage>
</organism>
<evidence type="ECO:0000313" key="2">
    <source>
        <dbReference type="Proteomes" id="UP001152300"/>
    </source>
</evidence>
<keyword evidence="2" id="KW-1185">Reference proteome</keyword>
<evidence type="ECO:0000313" key="1">
    <source>
        <dbReference type="EMBL" id="KAJ8071716.1"/>
    </source>
</evidence>